<protein>
    <submittedName>
        <fullName evidence="2">Uncharacterized protein</fullName>
    </submittedName>
</protein>
<name>A0A5B7F673_PORTR</name>
<sequence length="114" mass="12418">MCGKWSGFVRLSALGGVVGWLVVAAALQLYGLRATLHSRIDLRYASTNNGNDYNCIEISYYSIATTTTTTTTTTTIRQRQFTASSSVDLFQQCFQVVDSLLISSSASGYITLNI</sequence>
<keyword evidence="1" id="KW-0472">Membrane</keyword>
<evidence type="ECO:0000313" key="2">
    <source>
        <dbReference type="EMBL" id="MPC41037.1"/>
    </source>
</evidence>
<evidence type="ECO:0000313" key="3">
    <source>
        <dbReference type="Proteomes" id="UP000324222"/>
    </source>
</evidence>
<organism evidence="2 3">
    <name type="scientific">Portunus trituberculatus</name>
    <name type="common">Swimming crab</name>
    <name type="synonym">Neptunus trituberculatus</name>
    <dbReference type="NCBI Taxonomy" id="210409"/>
    <lineage>
        <taxon>Eukaryota</taxon>
        <taxon>Metazoa</taxon>
        <taxon>Ecdysozoa</taxon>
        <taxon>Arthropoda</taxon>
        <taxon>Crustacea</taxon>
        <taxon>Multicrustacea</taxon>
        <taxon>Malacostraca</taxon>
        <taxon>Eumalacostraca</taxon>
        <taxon>Eucarida</taxon>
        <taxon>Decapoda</taxon>
        <taxon>Pleocyemata</taxon>
        <taxon>Brachyura</taxon>
        <taxon>Eubrachyura</taxon>
        <taxon>Portunoidea</taxon>
        <taxon>Portunidae</taxon>
        <taxon>Portuninae</taxon>
        <taxon>Portunus</taxon>
    </lineage>
</organism>
<gene>
    <name evidence="2" type="ORF">E2C01_034617</name>
</gene>
<evidence type="ECO:0000256" key="1">
    <source>
        <dbReference type="SAM" id="Phobius"/>
    </source>
</evidence>
<comment type="caution">
    <text evidence="2">The sequence shown here is derived from an EMBL/GenBank/DDBJ whole genome shotgun (WGS) entry which is preliminary data.</text>
</comment>
<keyword evidence="1" id="KW-1133">Transmembrane helix</keyword>
<keyword evidence="3" id="KW-1185">Reference proteome</keyword>
<reference evidence="2 3" key="1">
    <citation type="submission" date="2019-05" db="EMBL/GenBank/DDBJ databases">
        <title>Another draft genome of Portunus trituberculatus and its Hox gene families provides insights of decapod evolution.</title>
        <authorList>
            <person name="Jeong J.-H."/>
            <person name="Song I."/>
            <person name="Kim S."/>
            <person name="Choi T."/>
            <person name="Kim D."/>
            <person name="Ryu S."/>
            <person name="Kim W."/>
        </authorList>
    </citation>
    <scope>NUCLEOTIDE SEQUENCE [LARGE SCALE GENOMIC DNA]</scope>
    <source>
        <tissue evidence="2">Muscle</tissue>
    </source>
</reference>
<dbReference type="AlphaFoldDB" id="A0A5B7F673"/>
<accession>A0A5B7F673</accession>
<feature type="transmembrane region" description="Helical" evidence="1">
    <location>
        <begin position="12"/>
        <end position="32"/>
    </location>
</feature>
<dbReference type="EMBL" id="VSRR010004899">
    <property type="protein sequence ID" value="MPC41037.1"/>
    <property type="molecule type" value="Genomic_DNA"/>
</dbReference>
<proteinExistence type="predicted"/>
<keyword evidence="1" id="KW-0812">Transmembrane</keyword>
<dbReference type="Proteomes" id="UP000324222">
    <property type="component" value="Unassembled WGS sequence"/>
</dbReference>